<reference evidence="2 3" key="1">
    <citation type="journal article" date="2018" name="Mycol. Prog.">
        <title>Coniella lustricola, a new species from submerged detritus.</title>
        <authorList>
            <person name="Raudabaugh D.B."/>
            <person name="Iturriaga T."/>
            <person name="Carver A."/>
            <person name="Mondo S."/>
            <person name="Pangilinan J."/>
            <person name="Lipzen A."/>
            <person name="He G."/>
            <person name="Amirebrahimi M."/>
            <person name="Grigoriev I.V."/>
            <person name="Miller A.N."/>
        </authorList>
    </citation>
    <scope>NUCLEOTIDE SEQUENCE [LARGE SCALE GENOMIC DNA]</scope>
    <source>
        <strain evidence="2 3">B22-T-1</strain>
    </source>
</reference>
<keyword evidence="1" id="KW-0732">Signal</keyword>
<accession>A0A2T3AMS6</accession>
<evidence type="ECO:0008006" key="4">
    <source>
        <dbReference type="Google" id="ProtNLM"/>
    </source>
</evidence>
<dbReference type="STRING" id="2025994.A0A2T3AMS6"/>
<keyword evidence="3" id="KW-1185">Reference proteome</keyword>
<feature type="signal peptide" evidence="1">
    <location>
        <begin position="1"/>
        <end position="19"/>
    </location>
</feature>
<evidence type="ECO:0000313" key="3">
    <source>
        <dbReference type="Proteomes" id="UP000241462"/>
    </source>
</evidence>
<evidence type="ECO:0000256" key="1">
    <source>
        <dbReference type="SAM" id="SignalP"/>
    </source>
</evidence>
<sequence length="286" mass="29643">MHCNPHLLILSLLAGPALAAPAPAEWLQTHGATAISRLVSPRNATKTVVEMAAPTHVAPASCKTYYPSVLRQLLEANPDVMQDNTASSFRSFHVAQSVSHADGIKYNRIQQYVLFDSIAPGSWDCQLMVSWPDAGLVGASAGPGSTSTSSISLDVYSASYNANAFDSLTQLQGAKIGTPDSGPFATWTSMMGALKIGGGQSSADNDGSSASTAPVSPVNAKLTYFSTVAVNPGEYGITVNSEACPSSGNDTLGFIFEVPVTDSRNASVSFLGDAEAGDGVYLLANC</sequence>
<dbReference type="Proteomes" id="UP000241462">
    <property type="component" value="Unassembled WGS sequence"/>
</dbReference>
<dbReference type="EMBL" id="KZ678374">
    <property type="protein sequence ID" value="PSS03694.1"/>
    <property type="molecule type" value="Genomic_DNA"/>
</dbReference>
<dbReference type="OrthoDB" id="5308323at2759"/>
<name>A0A2T3AMS6_9PEZI</name>
<organism evidence="2 3">
    <name type="scientific">Coniella lustricola</name>
    <dbReference type="NCBI Taxonomy" id="2025994"/>
    <lineage>
        <taxon>Eukaryota</taxon>
        <taxon>Fungi</taxon>
        <taxon>Dikarya</taxon>
        <taxon>Ascomycota</taxon>
        <taxon>Pezizomycotina</taxon>
        <taxon>Sordariomycetes</taxon>
        <taxon>Sordariomycetidae</taxon>
        <taxon>Diaporthales</taxon>
        <taxon>Schizoparmaceae</taxon>
        <taxon>Coniella</taxon>
    </lineage>
</organism>
<feature type="chain" id="PRO_5015591847" description="Ubiquitin 3 binding protein But2 C-terminal domain-domain-containing protein" evidence="1">
    <location>
        <begin position="20"/>
        <end position="286"/>
    </location>
</feature>
<protein>
    <recommendedName>
        <fullName evidence="4">Ubiquitin 3 binding protein But2 C-terminal domain-domain-containing protein</fullName>
    </recommendedName>
</protein>
<proteinExistence type="predicted"/>
<dbReference type="InParanoid" id="A0A2T3AMS6"/>
<dbReference type="AlphaFoldDB" id="A0A2T3AMS6"/>
<gene>
    <name evidence="2" type="ORF">BD289DRAFT_158312</name>
</gene>
<evidence type="ECO:0000313" key="2">
    <source>
        <dbReference type="EMBL" id="PSS03694.1"/>
    </source>
</evidence>